<accession>A0A9D1ND66</accession>
<gene>
    <name evidence="3" type="ORF">IAB14_04775</name>
</gene>
<evidence type="ECO:0000256" key="1">
    <source>
        <dbReference type="ARBA" id="ARBA00004196"/>
    </source>
</evidence>
<sequence length="203" mass="22590">MKKRLSILLLIVSVLVCSVFAASCANTDLVGSGDKTEVTVCTVRFITGEGSAVSNMVVDYGSVIESADKIATPTSPYYTFQGWYVDQECRQPVTFPYTVRKEVVNFFAKWERIGDFYTVTLRLNGGKVNATGATEDLSFHATREGNKGYLFYSNMIPKVSRSGYRLVDWYNEDGEGLLAKFGTSASIRISKDEVYTAKWEEVV</sequence>
<protein>
    <submittedName>
        <fullName evidence="3">InlB B-repeat-containing protein</fullName>
    </submittedName>
</protein>
<dbReference type="NCBIfam" id="TIGR02543">
    <property type="entry name" value="List_Bact_rpt"/>
    <property type="match status" value="1"/>
</dbReference>
<keyword evidence="2" id="KW-0732">Signal</keyword>
<dbReference type="Proteomes" id="UP000886891">
    <property type="component" value="Unassembled WGS sequence"/>
</dbReference>
<proteinExistence type="predicted"/>
<evidence type="ECO:0000313" key="4">
    <source>
        <dbReference type="Proteomes" id="UP000886891"/>
    </source>
</evidence>
<evidence type="ECO:0000256" key="2">
    <source>
        <dbReference type="SAM" id="SignalP"/>
    </source>
</evidence>
<feature type="chain" id="PRO_5039345480" evidence="2">
    <location>
        <begin position="22"/>
        <end position="203"/>
    </location>
</feature>
<comment type="subcellular location">
    <subcellularLocation>
        <location evidence="1">Cell envelope</location>
    </subcellularLocation>
</comment>
<dbReference type="InterPro" id="IPR013378">
    <property type="entry name" value="InlB-like_B-rpt"/>
</dbReference>
<dbReference type="InterPro" id="IPR042229">
    <property type="entry name" value="Listeria/Bacterioides_rpt_sf"/>
</dbReference>
<dbReference type="Gene3D" id="2.60.40.4270">
    <property type="entry name" value="Listeria-Bacteroides repeat domain"/>
    <property type="match status" value="2"/>
</dbReference>
<reference evidence="3" key="2">
    <citation type="journal article" date="2021" name="PeerJ">
        <title>Extensive microbial diversity within the chicken gut microbiome revealed by metagenomics and culture.</title>
        <authorList>
            <person name="Gilroy R."/>
            <person name="Ravi A."/>
            <person name="Getino M."/>
            <person name="Pursley I."/>
            <person name="Horton D.L."/>
            <person name="Alikhan N.F."/>
            <person name="Baker D."/>
            <person name="Gharbi K."/>
            <person name="Hall N."/>
            <person name="Watson M."/>
            <person name="Adriaenssens E.M."/>
            <person name="Foster-Nyarko E."/>
            <person name="Jarju S."/>
            <person name="Secka A."/>
            <person name="Antonio M."/>
            <person name="Oren A."/>
            <person name="Chaudhuri R.R."/>
            <person name="La Ragione R."/>
            <person name="Hildebrand F."/>
            <person name="Pallen M.J."/>
        </authorList>
    </citation>
    <scope>NUCLEOTIDE SEQUENCE</scope>
    <source>
        <strain evidence="3">23406</strain>
    </source>
</reference>
<evidence type="ECO:0000313" key="3">
    <source>
        <dbReference type="EMBL" id="HIV00406.1"/>
    </source>
</evidence>
<comment type="caution">
    <text evidence="3">The sequence shown here is derived from an EMBL/GenBank/DDBJ whole genome shotgun (WGS) entry which is preliminary data.</text>
</comment>
<name>A0A9D1ND66_9FIRM</name>
<dbReference type="PROSITE" id="PS51257">
    <property type="entry name" value="PROKAR_LIPOPROTEIN"/>
    <property type="match status" value="1"/>
</dbReference>
<feature type="signal peptide" evidence="2">
    <location>
        <begin position="1"/>
        <end position="21"/>
    </location>
</feature>
<dbReference type="EMBL" id="DVOH01000037">
    <property type="protein sequence ID" value="HIV00406.1"/>
    <property type="molecule type" value="Genomic_DNA"/>
</dbReference>
<reference evidence="3" key="1">
    <citation type="submission" date="2020-10" db="EMBL/GenBank/DDBJ databases">
        <authorList>
            <person name="Gilroy R."/>
        </authorList>
    </citation>
    <scope>NUCLEOTIDE SEQUENCE</scope>
    <source>
        <strain evidence="3">23406</strain>
    </source>
</reference>
<dbReference type="GO" id="GO:0030313">
    <property type="term" value="C:cell envelope"/>
    <property type="evidence" value="ECO:0007669"/>
    <property type="project" value="UniProtKB-SubCell"/>
</dbReference>
<dbReference type="AlphaFoldDB" id="A0A9D1ND66"/>
<organism evidence="3 4">
    <name type="scientific">Candidatus Stercoripulliclostridium merdipullorum</name>
    <dbReference type="NCBI Taxonomy" id="2840952"/>
    <lineage>
        <taxon>Bacteria</taxon>
        <taxon>Bacillati</taxon>
        <taxon>Bacillota</taxon>
        <taxon>Clostridia</taxon>
        <taxon>Eubacteriales</taxon>
        <taxon>Candidatus Stercoripulliclostridium</taxon>
    </lineage>
</organism>
<dbReference type="Pfam" id="PF09479">
    <property type="entry name" value="Flg_new"/>
    <property type="match status" value="2"/>
</dbReference>